<feature type="region of interest" description="Disordered" evidence="1">
    <location>
        <begin position="40"/>
        <end position="65"/>
    </location>
</feature>
<accession>A0A0D0BNT1</accession>
<sequence>MCNSLTVEVFDSKPYCRIVIAASFGTIHTEELAGGISIETLDTRDESEQNGGRAGRKAGSPARSM</sequence>
<dbReference type="AlphaFoldDB" id="A0A0D0BNT1"/>
<keyword evidence="3" id="KW-1185">Reference proteome</keyword>
<dbReference type="EMBL" id="KN834796">
    <property type="protein sequence ID" value="KIK56671.1"/>
    <property type="molecule type" value="Genomic_DNA"/>
</dbReference>
<evidence type="ECO:0000256" key="1">
    <source>
        <dbReference type="SAM" id="MobiDB-lite"/>
    </source>
</evidence>
<evidence type="ECO:0000313" key="3">
    <source>
        <dbReference type="Proteomes" id="UP000053593"/>
    </source>
</evidence>
<organism evidence="2 3">
    <name type="scientific">Collybiopsis luxurians FD-317 M1</name>
    <dbReference type="NCBI Taxonomy" id="944289"/>
    <lineage>
        <taxon>Eukaryota</taxon>
        <taxon>Fungi</taxon>
        <taxon>Dikarya</taxon>
        <taxon>Basidiomycota</taxon>
        <taxon>Agaricomycotina</taxon>
        <taxon>Agaricomycetes</taxon>
        <taxon>Agaricomycetidae</taxon>
        <taxon>Agaricales</taxon>
        <taxon>Marasmiineae</taxon>
        <taxon>Omphalotaceae</taxon>
        <taxon>Collybiopsis</taxon>
        <taxon>Collybiopsis luxurians</taxon>
    </lineage>
</organism>
<evidence type="ECO:0000313" key="2">
    <source>
        <dbReference type="EMBL" id="KIK56671.1"/>
    </source>
</evidence>
<name>A0A0D0BNT1_9AGAR</name>
<gene>
    <name evidence="2" type="ORF">GYMLUDRAFT_76025</name>
</gene>
<proteinExistence type="predicted"/>
<protein>
    <submittedName>
        <fullName evidence="2">Uncharacterized protein</fullName>
    </submittedName>
</protein>
<reference evidence="2 3" key="1">
    <citation type="submission" date="2014-04" db="EMBL/GenBank/DDBJ databases">
        <title>Evolutionary Origins and Diversification of the Mycorrhizal Mutualists.</title>
        <authorList>
            <consortium name="DOE Joint Genome Institute"/>
            <consortium name="Mycorrhizal Genomics Consortium"/>
            <person name="Kohler A."/>
            <person name="Kuo A."/>
            <person name="Nagy L.G."/>
            <person name="Floudas D."/>
            <person name="Copeland A."/>
            <person name="Barry K.W."/>
            <person name="Cichocki N."/>
            <person name="Veneault-Fourrey C."/>
            <person name="LaButti K."/>
            <person name="Lindquist E.A."/>
            <person name="Lipzen A."/>
            <person name="Lundell T."/>
            <person name="Morin E."/>
            <person name="Murat C."/>
            <person name="Riley R."/>
            <person name="Ohm R."/>
            <person name="Sun H."/>
            <person name="Tunlid A."/>
            <person name="Henrissat B."/>
            <person name="Grigoriev I.V."/>
            <person name="Hibbett D.S."/>
            <person name="Martin F."/>
        </authorList>
    </citation>
    <scope>NUCLEOTIDE SEQUENCE [LARGE SCALE GENOMIC DNA]</scope>
    <source>
        <strain evidence="2 3">FD-317 M1</strain>
    </source>
</reference>
<dbReference type="Proteomes" id="UP000053593">
    <property type="component" value="Unassembled WGS sequence"/>
</dbReference>
<dbReference type="HOGENOM" id="CLU_2849902_0_0_1"/>